<gene>
    <name evidence="1" type="ORF">N7566_10240</name>
</gene>
<proteinExistence type="predicted"/>
<protein>
    <submittedName>
        <fullName evidence="1">Phage virion morphogenesis protein</fullName>
    </submittedName>
</protein>
<organism evidence="1 2">
    <name type="scientific">Acinetobacter johnsonii</name>
    <dbReference type="NCBI Taxonomy" id="40214"/>
    <lineage>
        <taxon>Bacteria</taxon>
        <taxon>Pseudomonadati</taxon>
        <taxon>Pseudomonadota</taxon>
        <taxon>Gammaproteobacteria</taxon>
        <taxon>Moraxellales</taxon>
        <taxon>Moraxellaceae</taxon>
        <taxon>Acinetobacter</taxon>
    </lineage>
</organism>
<dbReference type="InterPro" id="IPR006522">
    <property type="entry name" value="Phage_virion_morphogenesis"/>
</dbReference>
<dbReference type="RefSeq" id="WP_159151734.1">
    <property type="nucleotide sequence ID" value="NZ_JAOECG010000011.1"/>
</dbReference>
<dbReference type="Proteomes" id="UP001157887">
    <property type="component" value="Unassembled WGS sequence"/>
</dbReference>
<name>A0AAW6RUT7_ACIJO</name>
<evidence type="ECO:0000313" key="2">
    <source>
        <dbReference type="Proteomes" id="UP001157887"/>
    </source>
</evidence>
<comment type="caution">
    <text evidence="1">The sequence shown here is derived from an EMBL/GenBank/DDBJ whole genome shotgun (WGS) entry which is preliminary data.</text>
</comment>
<evidence type="ECO:0000313" key="1">
    <source>
        <dbReference type="EMBL" id="MDG9787355.1"/>
    </source>
</evidence>
<reference evidence="1" key="1">
    <citation type="submission" date="2022-09" db="EMBL/GenBank/DDBJ databases">
        <title>Intensive care unit water sources are persistently colonized with multi-drug resistant bacteria and are the site of extensive horizontal gene transfer of antibiotic resistance genes.</title>
        <authorList>
            <person name="Diorio-Toth L."/>
        </authorList>
    </citation>
    <scope>NUCLEOTIDE SEQUENCE</scope>
    <source>
        <strain evidence="1">GD04065</strain>
    </source>
</reference>
<dbReference type="EMBL" id="JAOECG010000011">
    <property type="protein sequence ID" value="MDG9787355.1"/>
    <property type="molecule type" value="Genomic_DNA"/>
</dbReference>
<dbReference type="Pfam" id="PF05069">
    <property type="entry name" value="Phage_tail_S"/>
    <property type="match status" value="1"/>
</dbReference>
<dbReference type="AlphaFoldDB" id="A0AAW6RUT7"/>
<sequence length="182" mass="20667">MSGVPITIEADGESAVMQALERLSNFDQTKPKLFDAIGQTVVSNIRSRWMNGEGLEGKWRLSGRVRRKGGTTLRDTSRLMNSMTHNALSSGVEIGTDVEYAAIHHFGGEIKYEAHMRRTYFRQDQRTGLVGNKFVRKARSNFMQETQGKAYKVNMPRRPFLGLTETDEQEVMDLIVEHLTDE</sequence>
<accession>A0AAW6RUT7</accession>